<dbReference type="PANTHER" id="PTHR30588:SF0">
    <property type="entry name" value="BRANCHED-CHAIN AMINO ACID PERMEASE BRNQ"/>
    <property type="match status" value="1"/>
</dbReference>
<comment type="similarity">
    <text evidence="2 9">Belongs to the branched chain amino acid transporter family.</text>
</comment>
<feature type="transmembrane region" description="Helical" evidence="9">
    <location>
        <begin position="12"/>
        <end position="29"/>
    </location>
</feature>
<protein>
    <recommendedName>
        <fullName evidence="9">Branched-chain amino acid transport system carrier protein</fullName>
    </recommendedName>
</protein>
<feature type="transmembrane region" description="Helical" evidence="9">
    <location>
        <begin position="280"/>
        <end position="308"/>
    </location>
</feature>
<dbReference type="HOGENOM" id="CLU_036807_0_1_9"/>
<gene>
    <name evidence="10" type="ORF">HMPREF9709_01018</name>
</gene>
<feature type="transmembrane region" description="Helical" evidence="9">
    <location>
        <begin position="346"/>
        <end position="363"/>
    </location>
</feature>
<evidence type="ECO:0000256" key="1">
    <source>
        <dbReference type="ARBA" id="ARBA00004651"/>
    </source>
</evidence>
<reference evidence="10 11" key="1">
    <citation type="submission" date="2012-01" db="EMBL/GenBank/DDBJ databases">
        <title>The Genome Sequence of Helcococcus kunzii ATCC 51366.</title>
        <authorList>
            <consortium name="The Broad Institute Genome Sequencing Platform"/>
            <person name="Earl A."/>
            <person name="Ward D."/>
            <person name="Feldgarden M."/>
            <person name="Gevers D."/>
            <person name="Huys G."/>
            <person name="Young S.K."/>
            <person name="Zeng Q."/>
            <person name="Gargeya S."/>
            <person name="Fitzgerald M."/>
            <person name="Haas B."/>
            <person name="Abouelleil A."/>
            <person name="Alvarado L."/>
            <person name="Arachchi H.M."/>
            <person name="Berlin A."/>
            <person name="Chapman S.B."/>
            <person name="Gearin G."/>
            <person name="Goldberg J."/>
            <person name="Griggs A."/>
            <person name="Gujja S."/>
            <person name="Hansen M."/>
            <person name="Heiman D."/>
            <person name="Howarth C."/>
            <person name="Larimer J."/>
            <person name="Lui A."/>
            <person name="MacDonald P.J.P."/>
            <person name="McCowen C."/>
            <person name="Montmayeur A."/>
            <person name="Murphy C."/>
            <person name="Neiman D."/>
            <person name="Pearson M."/>
            <person name="Priest M."/>
            <person name="Roberts A."/>
            <person name="Saif S."/>
            <person name="Shea T."/>
            <person name="Sisk P."/>
            <person name="Stolte C."/>
            <person name="Sykes S."/>
            <person name="Wortman J."/>
            <person name="Nusbaum C."/>
            <person name="Birren B."/>
        </authorList>
    </citation>
    <scope>NUCLEOTIDE SEQUENCE [LARGE SCALE GENOMIC DNA]</scope>
    <source>
        <strain evidence="10 11">ATCC 51366</strain>
    </source>
</reference>
<feature type="transmembrane region" description="Helical" evidence="9">
    <location>
        <begin position="320"/>
        <end position="340"/>
    </location>
</feature>
<dbReference type="NCBIfam" id="TIGR00796">
    <property type="entry name" value="livcs"/>
    <property type="match status" value="1"/>
</dbReference>
<dbReference type="Proteomes" id="UP000004191">
    <property type="component" value="Unassembled WGS sequence"/>
</dbReference>
<accession>H3NNV7</accession>
<comment type="subcellular location">
    <subcellularLocation>
        <location evidence="1 9">Cell membrane</location>
        <topology evidence="1 9">Multi-pass membrane protein</topology>
    </subcellularLocation>
</comment>
<evidence type="ECO:0000313" key="10">
    <source>
        <dbReference type="EMBL" id="EHR34082.1"/>
    </source>
</evidence>
<dbReference type="STRING" id="883114.HMPREF9709_01018"/>
<evidence type="ECO:0000256" key="8">
    <source>
        <dbReference type="ARBA" id="ARBA00023136"/>
    </source>
</evidence>
<keyword evidence="6 9" id="KW-0029">Amino-acid transport</keyword>
<keyword evidence="8 9" id="KW-0472">Membrane</keyword>
<dbReference type="GO" id="GO:0005304">
    <property type="term" value="F:L-valine transmembrane transporter activity"/>
    <property type="evidence" value="ECO:0007669"/>
    <property type="project" value="TreeGrafter"/>
</dbReference>
<dbReference type="OrthoDB" id="9783920at2"/>
<comment type="function">
    <text evidence="9">Component of the transport system for branched-chain amino acids.</text>
</comment>
<evidence type="ECO:0000256" key="7">
    <source>
        <dbReference type="ARBA" id="ARBA00022989"/>
    </source>
</evidence>
<dbReference type="InterPro" id="IPR004685">
    <property type="entry name" value="Brnchd-chn_aa_trnsp_Livcs"/>
</dbReference>
<evidence type="ECO:0000256" key="9">
    <source>
        <dbReference type="RuleBase" id="RU362122"/>
    </source>
</evidence>
<feature type="transmembrane region" description="Helical" evidence="9">
    <location>
        <begin position="152"/>
        <end position="170"/>
    </location>
</feature>
<dbReference type="GeneID" id="96999011"/>
<keyword evidence="7 9" id="KW-1133">Transmembrane helix</keyword>
<evidence type="ECO:0000256" key="3">
    <source>
        <dbReference type="ARBA" id="ARBA00022448"/>
    </source>
</evidence>
<sequence>MERKLTRSEFISLSIMLFGLFFGAGNLIFPPMLGFNSGNKTIVSFIFFTLTAIIFPVLGVITVSKTNGLQNLAKKVHPAFALVFTIVIYLSIGPGLGIPRAGVVPFEMAIFQYLPKDFDANISRLIYTLIFFSIAYYVSLSPNKLVKRSGKILTPILISLILILFVGILFKNPNNVGLPKGVYAKSPAIVGFVEGYNTLDAIAALNFGLVISLTLRKFNIKNEKEIVGYTIKSGLLAGFILLLIYAILSYIGMMISGSSIEFENGAQILSYISESLYGQFGVALIILIFTLACLTTSIGLIVSISEYFATLTNKINEKTWALIVTLFAFIVSNFGLNAILSITVPVLQIVYPFSLVIIIMGLLHDKIGFTKATYVVAAIVSFAIAIFTMLINLGLEIPFFTGFISTFPFYNVGLNWVIPTIISIFFTQLISKK</sequence>
<keyword evidence="3 9" id="KW-0813">Transport</keyword>
<dbReference type="EMBL" id="AGEI01000021">
    <property type="protein sequence ID" value="EHR34082.1"/>
    <property type="molecule type" value="Genomic_DNA"/>
</dbReference>
<dbReference type="eggNOG" id="COG1114">
    <property type="taxonomic scope" value="Bacteria"/>
</dbReference>
<evidence type="ECO:0000256" key="6">
    <source>
        <dbReference type="ARBA" id="ARBA00022970"/>
    </source>
</evidence>
<feature type="transmembrane region" description="Helical" evidence="9">
    <location>
        <begin position="41"/>
        <end position="64"/>
    </location>
</feature>
<proteinExistence type="inferred from homology"/>
<comment type="caution">
    <text evidence="10">The sequence shown here is derived from an EMBL/GenBank/DDBJ whole genome shotgun (WGS) entry which is preliminary data.</text>
</comment>
<feature type="transmembrane region" description="Helical" evidence="9">
    <location>
        <begin position="375"/>
        <end position="395"/>
    </location>
</feature>
<keyword evidence="5 9" id="KW-0812">Transmembrane</keyword>
<dbReference type="GO" id="GO:0015820">
    <property type="term" value="P:L-leucine transport"/>
    <property type="evidence" value="ECO:0007669"/>
    <property type="project" value="TreeGrafter"/>
</dbReference>
<organism evidence="10 11">
    <name type="scientific">Helcococcus kunzii ATCC 51366</name>
    <dbReference type="NCBI Taxonomy" id="883114"/>
    <lineage>
        <taxon>Bacteria</taxon>
        <taxon>Bacillati</taxon>
        <taxon>Bacillota</taxon>
        <taxon>Tissierellia</taxon>
        <taxon>Tissierellales</taxon>
        <taxon>Peptoniphilaceae</taxon>
        <taxon>Helcococcus</taxon>
    </lineage>
</organism>
<dbReference type="PANTHER" id="PTHR30588">
    <property type="entry name" value="BRANCHED-CHAIN AMINO ACID TRANSPORT SYSTEM 2 CARRIER PROTEIN"/>
    <property type="match status" value="1"/>
</dbReference>
<dbReference type="GO" id="GO:0015818">
    <property type="term" value="P:isoleucine transport"/>
    <property type="evidence" value="ECO:0007669"/>
    <property type="project" value="TreeGrafter"/>
</dbReference>
<evidence type="ECO:0000256" key="5">
    <source>
        <dbReference type="ARBA" id="ARBA00022692"/>
    </source>
</evidence>
<dbReference type="GO" id="GO:0015188">
    <property type="term" value="F:L-isoleucine transmembrane transporter activity"/>
    <property type="evidence" value="ECO:0007669"/>
    <property type="project" value="TreeGrafter"/>
</dbReference>
<feature type="transmembrane region" description="Helical" evidence="9">
    <location>
        <begin position="407"/>
        <end position="430"/>
    </location>
</feature>
<evidence type="ECO:0000313" key="11">
    <source>
        <dbReference type="Proteomes" id="UP000004191"/>
    </source>
</evidence>
<dbReference type="PATRIC" id="fig|883114.3.peg.1008"/>
<feature type="transmembrane region" description="Helical" evidence="9">
    <location>
        <begin position="235"/>
        <end position="260"/>
    </location>
</feature>
<dbReference type="RefSeq" id="WP_005398501.1">
    <property type="nucleotide sequence ID" value="NZ_JH601088.1"/>
</dbReference>
<evidence type="ECO:0000256" key="2">
    <source>
        <dbReference type="ARBA" id="ARBA00008540"/>
    </source>
</evidence>
<feature type="transmembrane region" description="Helical" evidence="9">
    <location>
        <begin position="76"/>
        <end position="98"/>
    </location>
</feature>
<dbReference type="Pfam" id="PF05525">
    <property type="entry name" value="Branch_AA_trans"/>
    <property type="match status" value="1"/>
</dbReference>
<keyword evidence="4" id="KW-1003">Cell membrane</keyword>
<keyword evidence="11" id="KW-1185">Reference proteome</keyword>
<evidence type="ECO:0000256" key="4">
    <source>
        <dbReference type="ARBA" id="ARBA00022475"/>
    </source>
</evidence>
<dbReference type="GO" id="GO:0015190">
    <property type="term" value="F:L-leucine transmembrane transporter activity"/>
    <property type="evidence" value="ECO:0007669"/>
    <property type="project" value="TreeGrafter"/>
</dbReference>
<feature type="transmembrane region" description="Helical" evidence="9">
    <location>
        <begin position="195"/>
        <end position="215"/>
    </location>
</feature>
<dbReference type="AlphaFoldDB" id="H3NNV7"/>
<feature type="transmembrane region" description="Helical" evidence="9">
    <location>
        <begin position="122"/>
        <end position="140"/>
    </location>
</feature>
<dbReference type="GO" id="GO:0005886">
    <property type="term" value="C:plasma membrane"/>
    <property type="evidence" value="ECO:0007669"/>
    <property type="project" value="UniProtKB-SubCell"/>
</dbReference>
<name>H3NNV7_9FIRM</name>